<accession>A0A7D5P1X0</accession>
<dbReference type="Proteomes" id="UP000509667">
    <property type="component" value="Chromosome"/>
</dbReference>
<evidence type="ECO:0000313" key="1">
    <source>
        <dbReference type="EMBL" id="QLH78866.1"/>
    </source>
</evidence>
<dbReference type="EMBL" id="CP058910">
    <property type="protein sequence ID" value="QLH78866.1"/>
    <property type="molecule type" value="Genomic_DNA"/>
</dbReference>
<dbReference type="OrthoDB" id="334705at2157"/>
<dbReference type="GeneID" id="56079578"/>
<keyword evidence="2" id="KW-1185">Reference proteome</keyword>
<evidence type="ECO:0000313" key="2">
    <source>
        <dbReference type="Proteomes" id="UP000509667"/>
    </source>
</evidence>
<reference evidence="1 2" key="1">
    <citation type="submission" date="2020-07" db="EMBL/GenBank/DDBJ databases">
        <title>Halosimplex pelagicum sp. nov. and Halosimplex rubrum sp. nov., isolated from salted brown alga Laminaria, and emended description of the genus Halosimplex.</title>
        <authorList>
            <person name="Cui H."/>
        </authorList>
    </citation>
    <scope>NUCLEOTIDE SEQUENCE [LARGE SCALE GENOMIC DNA]</scope>
    <source>
        <strain evidence="1 2">R27</strain>
    </source>
</reference>
<name>A0A7D5P1X0_9EURY</name>
<dbReference type="InterPro" id="IPR049703">
    <property type="entry name" value="HVO_2901-like"/>
</dbReference>
<organism evidence="1 2">
    <name type="scientific">Halosimplex rubrum</name>
    <dbReference type="NCBI Taxonomy" id="869889"/>
    <lineage>
        <taxon>Archaea</taxon>
        <taxon>Methanobacteriati</taxon>
        <taxon>Methanobacteriota</taxon>
        <taxon>Stenosarchaea group</taxon>
        <taxon>Halobacteria</taxon>
        <taxon>Halobacteriales</taxon>
        <taxon>Haloarculaceae</taxon>
        <taxon>Halosimplex</taxon>
    </lineage>
</organism>
<dbReference type="KEGG" id="hrr:HZS55_16905"/>
<protein>
    <submittedName>
        <fullName evidence="1">Transcriptional regulator</fullName>
    </submittedName>
</protein>
<dbReference type="NCBIfam" id="NF041915">
    <property type="entry name" value="HVO_2901"/>
    <property type="match status" value="1"/>
</dbReference>
<proteinExistence type="predicted"/>
<gene>
    <name evidence="1" type="ORF">HZS55_16905</name>
</gene>
<sequence>MTNVCRNCKRTFSTELELELHRDTCSQGDLFCDECGERFAERTATEDGWHYRCPSDDCDGEGMGEDIHNVSDVRIEKSV</sequence>
<dbReference type="RefSeq" id="WP_179908744.1">
    <property type="nucleotide sequence ID" value="NZ_CP058910.1"/>
</dbReference>
<dbReference type="AlphaFoldDB" id="A0A7D5P1X0"/>